<dbReference type="InterPro" id="IPR011635">
    <property type="entry name" value="CARDB"/>
</dbReference>
<name>A0A3A8PTE7_9BACT</name>
<dbReference type="OrthoDB" id="5377562at2"/>
<feature type="chain" id="PRO_5017367942" description="CARDB domain-containing protein" evidence="1">
    <location>
        <begin position="21"/>
        <end position="967"/>
    </location>
</feature>
<dbReference type="EMBL" id="RAWM01000195">
    <property type="protein sequence ID" value="RKH58320.1"/>
    <property type="molecule type" value="Genomic_DNA"/>
</dbReference>
<feature type="domain" description="CARDB" evidence="2">
    <location>
        <begin position="179"/>
        <end position="301"/>
    </location>
</feature>
<organism evidence="3 4">
    <name type="scientific">Corallococcus interemptor</name>
    <dbReference type="NCBI Taxonomy" id="2316720"/>
    <lineage>
        <taxon>Bacteria</taxon>
        <taxon>Pseudomonadati</taxon>
        <taxon>Myxococcota</taxon>
        <taxon>Myxococcia</taxon>
        <taxon>Myxococcales</taxon>
        <taxon>Cystobacterineae</taxon>
        <taxon>Myxococcaceae</taxon>
        <taxon>Corallococcus</taxon>
    </lineage>
</organism>
<proteinExistence type="predicted"/>
<feature type="domain" description="CARDB" evidence="2">
    <location>
        <begin position="703"/>
        <end position="821"/>
    </location>
</feature>
<evidence type="ECO:0000313" key="4">
    <source>
        <dbReference type="Proteomes" id="UP000282656"/>
    </source>
</evidence>
<accession>A0A3A8PTE7</accession>
<comment type="caution">
    <text evidence="3">The sequence shown here is derived from an EMBL/GenBank/DDBJ whole genome shotgun (WGS) entry which is preliminary data.</text>
</comment>
<feature type="domain" description="CARDB" evidence="2">
    <location>
        <begin position="441"/>
        <end position="562"/>
    </location>
</feature>
<dbReference type="Proteomes" id="UP000282656">
    <property type="component" value="Unassembled WGS sequence"/>
</dbReference>
<feature type="domain" description="CARDB" evidence="2">
    <location>
        <begin position="573"/>
        <end position="692"/>
    </location>
</feature>
<evidence type="ECO:0000259" key="2">
    <source>
        <dbReference type="Pfam" id="PF07705"/>
    </source>
</evidence>
<gene>
    <name evidence="3" type="ORF">D7X96_37110</name>
</gene>
<dbReference type="AlphaFoldDB" id="A0A3A8PTE7"/>
<evidence type="ECO:0000256" key="1">
    <source>
        <dbReference type="SAM" id="SignalP"/>
    </source>
</evidence>
<feature type="domain" description="CARDB" evidence="2">
    <location>
        <begin position="47"/>
        <end position="169"/>
    </location>
</feature>
<evidence type="ECO:0000313" key="3">
    <source>
        <dbReference type="EMBL" id="RKH58320.1"/>
    </source>
</evidence>
<keyword evidence="4" id="KW-1185">Reference proteome</keyword>
<reference evidence="4" key="1">
    <citation type="submission" date="2018-09" db="EMBL/GenBank/DDBJ databases">
        <authorList>
            <person name="Livingstone P.G."/>
            <person name="Whitworth D.E."/>
        </authorList>
    </citation>
    <scope>NUCLEOTIDE SEQUENCE [LARGE SCALE GENOMIC DNA]</scope>
    <source>
        <strain evidence="4">AB047A</strain>
    </source>
</reference>
<dbReference type="PROSITE" id="PS51257">
    <property type="entry name" value="PROKAR_LIPOPROTEIN"/>
    <property type="match status" value="1"/>
</dbReference>
<feature type="signal peptide" evidence="1">
    <location>
        <begin position="1"/>
        <end position="20"/>
    </location>
</feature>
<keyword evidence="1" id="KW-0732">Signal</keyword>
<protein>
    <recommendedName>
        <fullName evidence="2">CARDB domain-containing protein</fullName>
    </recommendedName>
</protein>
<dbReference type="Pfam" id="PF07705">
    <property type="entry name" value="CARDB"/>
    <property type="match status" value="6"/>
</dbReference>
<dbReference type="InterPro" id="IPR013783">
    <property type="entry name" value="Ig-like_fold"/>
</dbReference>
<feature type="domain" description="CARDB" evidence="2">
    <location>
        <begin position="311"/>
        <end position="431"/>
    </location>
</feature>
<dbReference type="RefSeq" id="WP_121771855.1">
    <property type="nucleotide sequence ID" value="NZ_RAWM01000195.1"/>
</dbReference>
<dbReference type="Gene3D" id="2.60.40.10">
    <property type="entry name" value="Immunoglobulins"/>
    <property type="match status" value="7"/>
</dbReference>
<sequence>MSRRTPPWRHSCLFITGALALTGCTGGSVPEEAPALEQQAAALVPGPDLRITELQAPENAKPGQSVTVTAKVCNAGEQTVYSSPLLQVYLSTTATQQVPGSGTQPPTSQQLTQGQTSVGTVYAGQCVSRSLNITVSPPSGFTGNGVYYLGASIDTQKVVPEPDETNNGFVRGRMGVGSRPDLVVTKVDAPANLAPGQLFDASVTVCNVGTEPSSSGAVQLYLSTVNAMTMPPQPGSQTTLQFPLGSIPVGGLATGQCRVVPYSGTAQPPSTPVAPGTPYYLGGIVDWTGSVLELREDNNTFVQGPVGVGNAPDLTLRSVTGPASVREGDPLQATATVCNTGFTTSGPADVRVVLSPVPSLAAPSSQPRPMTELPLGTLNVPPLAAGQCAARTVQGPANRPPSSTYSQPLYLGAIVDMNQGVMELREDNNTRADTLVGVGNAPDLTVVAMDVPSNSSPYAPFTVSAKVCNVGTARSMSVPLDVYVTNEPSLSITPSGPPPMSAMILGGGPLPQLEPRECVTRVVTGNVNPPGGTIMPNPTLYVGAVVDVPALLQELREDNNVSALSRIGHGSGPDLVVRTLTAPASVKPGTSLWTDVKVCNEGTQPAPASTVGLFLSLTPSAVSPVQGPPPPTQSPVGTVEVSSLQPGACALYPKTVYAAPPPYALPSQPLYLVALADVNQQHQELREDNNVRVAGPLFLGNGPDLVVTDVTGPSSAIPNGPLTLKVTVCNAGTEPAGPSQVMGVLAMEETLSTQSPPPAPSEFVAGVVSLPPLAVGQCLTAPINGQAGAPYLADPNSPLFLGARVDSGLQVMELNEDNNTRVTSRLVRGSGPDLVVRSVTVASAPVPQNTRFTAQVDICNEGNVSVYGSVPMDLIVTTETSLYVPGQGMPPYTQVQSPIPGGSLWASPLMPGQCTVLWVEAEALRPPSSMPGQPIYLGAIIDTPNAWQELIEDNNARLMATPISQAQ</sequence>